<dbReference type="HOGENOM" id="CLU_3211334_0_0_11"/>
<comment type="caution">
    <text evidence="2">The sequence shown here is derived from an EMBL/GenBank/DDBJ whole genome shotgun (WGS) entry which is preliminary data.</text>
</comment>
<feature type="region of interest" description="Disordered" evidence="1">
    <location>
        <begin position="1"/>
        <end position="44"/>
    </location>
</feature>
<evidence type="ECO:0000256" key="1">
    <source>
        <dbReference type="SAM" id="MobiDB-lite"/>
    </source>
</evidence>
<dbReference type="AlphaFoldDB" id="U1PZS7"/>
<dbReference type="EMBL" id="AWSD01000348">
    <property type="protein sequence ID" value="ERH15856.1"/>
    <property type="molecule type" value="Genomic_DNA"/>
</dbReference>
<evidence type="ECO:0000313" key="3">
    <source>
        <dbReference type="Proteomes" id="UP000016498"/>
    </source>
</evidence>
<feature type="compositionally biased region" description="Polar residues" evidence="1">
    <location>
        <begin position="33"/>
        <end position="44"/>
    </location>
</feature>
<name>U1PZS7_9ACTO</name>
<evidence type="ECO:0000313" key="2">
    <source>
        <dbReference type="EMBL" id="ERH15856.1"/>
    </source>
</evidence>
<sequence>MDDTTAETSGVPPCASPLLFRFSGNDPRVDETPTGSTVRSVTCG</sequence>
<protein>
    <submittedName>
        <fullName evidence="2">Uncharacterized protein</fullName>
    </submittedName>
</protein>
<reference evidence="2 3" key="1">
    <citation type="submission" date="2013-06" db="EMBL/GenBank/DDBJ databases">
        <authorList>
            <person name="Weinstock G."/>
            <person name="Sodergren E."/>
            <person name="Lobos E.A."/>
            <person name="Fulton L."/>
            <person name="Fulton R."/>
            <person name="Courtney L."/>
            <person name="Fronick C."/>
            <person name="O'Laughlin M."/>
            <person name="Godfrey J."/>
            <person name="Wilson R.M."/>
            <person name="Miner T."/>
            <person name="Farmer C."/>
            <person name="Delehaunty K."/>
            <person name="Cordes M."/>
            <person name="Minx P."/>
            <person name="Tomlinson C."/>
            <person name="Chen J."/>
            <person name="Wollam A."/>
            <person name="Pepin K.H."/>
            <person name="Bhonagiri V."/>
            <person name="Zhang X."/>
            <person name="Warren W."/>
            <person name="Mitreva M."/>
            <person name="Mardis E.R."/>
            <person name="Wilson R.K."/>
        </authorList>
    </citation>
    <scope>NUCLEOTIDE SEQUENCE [LARGE SCALE GENOMIC DNA]</scope>
    <source>
        <strain evidence="2 3">F0510</strain>
    </source>
</reference>
<accession>U1PZS7</accession>
<proteinExistence type="predicted"/>
<dbReference type="Proteomes" id="UP000016498">
    <property type="component" value="Unassembled WGS sequence"/>
</dbReference>
<gene>
    <name evidence="2" type="ORF">HMPREF1549_02888</name>
</gene>
<organism evidence="2 3">
    <name type="scientific">Actinomyces johnsonii F0510</name>
    <dbReference type="NCBI Taxonomy" id="1227262"/>
    <lineage>
        <taxon>Bacteria</taxon>
        <taxon>Bacillati</taxon>
        <taxon>Actinomycetota</taxon>
        <taxon>Actinomycetes</taxon>
        <taxon>Actinomycetales</taxon>
        <taxon>Actinomycetaceae</taxon>
        <taxon>Actinomyces</taxon>
    </lineage>
</organism>